<dbReference type="EMBL" id="BARV01034415">
    <property type="protein sequence ID" value="GAI58667.1"/>
    <property type="molecule type" value="Genomic_DNA"/>
</dbReference>
<gene>
    <name evidence="1" type="ORF">S06H3_53902</name>
</gene>
<reference evidence="1" key="1">
    <citation type="journal article" date="2014" name="Front. Microbiol.">
        <title>High frequency of phylogenetically diverse reductive dehalogenase-homologous genes in deep subseafloor sedimentary metagenomes.</title>
        <authorList>
            <person name="Kawai M."/>
            <person name="Futagami T."/>
            <person name="Toyoda A."/>
            <person name="Takaki Y."/>
            <person name="Nishi S."/>
            <person name="Hori S."/>
            <person name="Arai W."/>
            <person name="Tsubouchi T."/>
            <person name="Morono Y."/>
            <person name="Uchiyama I."/>
            <person name="Ito T."/>
            <person name="Fujiyama A."/>
            <person name="Inagaki F."/>
            <person name="Takami H."/>
        </authorList>
    </citation>
    <scope>NUCLEOTIDE SEQUENCE</scope>
    <source>
        <strain evidence="1">Expedition CK06-06</strain>
    </source>
</reference>
<protein>
    <recommendedName>
        <fullName evidence="2">Asl1-like glycosyl hydrolase catalytic domain-containing protein</fullName>
    </recommendedName>
</protein>
<sequence length="240" mass="27412">HFLPIVPSAVYAAFGAPLGGKGADPTAQVGNGGIIQATSVRLEYLDTVWDEYCTRYMTDTMPVDVWNVHNFIFKEKCDDFGADIPPGCDSCDRRPSDGVKCYGEIYPEGDWTHASMDIFRAQIQAFRQWMKNHGQQDKPLIVSEYGIVYFHPWSEEERPGVTRDFMLATFDYFMNTKDANLGYSADDYRLVQRWAWYSLDDAYLSTGFNRYGVLIDRYSGQITPLGQAFADYAENYLDRP</sequence>
<comment type="caution">
    <text evidence="1">The sequence shown here is derived from an EMBL/GenBank/DDBJ whole genome shotgun (WGS) entry which is preliminary data.</text>
</comment>
<proteinExistence type="predicted"/>
<name>X1PQZ5_9ZZZZ</name>
<feature type="non-terminal residue" evidence="1">
    <location>
        <position position="1"/>
    </location>
</feature>
<dbReference type="SUPFAM" id="SSF51445">
    <property type="entry name" value="(Trans)glycosidases"/>
    <property type="match status" value="1"/>
</dbReference>
<dbReference type="AlphaFoldDB" id="X1PQZ5"/>
<accession>X1PQZ5</accession>
<evidence type="ECO:0008006" key="2">
    <source>
        <dbReference type="Google" id="ProtNLM"/>
    </source>
</evidence>
<evidence type="ECO:0000313" key="1">
    <source>
        <dbReference type="EMBL" id="GAI58667.1"/>
    </source>
</evidence>
<dbReference type="InterPro" id="IPR017853">
    <property type="entry name" value="GH"/>
</dbReference>
<dbReference type="Gene3D" id="3.20.20.80">
    <property type="entry name" value="Glycosidases"/>
    <property type="match status" value="1"/>
</dbReference>
<organism evidence="1">
    <name type="scientific">marine sediment metagenome</name>
    <dbReference type="NCBI Taxonomy" id="412755"/>
    <lineage>
        <taxon>unclassified sequences</taxon>
        <taxon>metagenomes</taxon>
        <taxon>ecological metagenomes</taxon>
    </lineage>
</organism>